<evidence type="ECO:0000259" key="1">
    <source>
        <dbReference type="Pfam" id="PF06985"/>
    </source>
</evidence>
<dbReference type="RefSeq" id="XP_007931202.1">
    <property type="nucleotide sequence ID" value="XM_007933011.1"/>
</dbReference>
<gene>
    <name evidence="2" type="ORF">MYCFIDRAFT_18256</name>
</gene>
<feature type="non-terminal residue" evidence="2">
    <location>
        <position position="1"/>
    </location>
</feature>
<dbReference type="EMBL" id="KB446564">
    <property type="protein sequence ID" value="EME77810.1"/>
    <property type="molecule type" value="Genomic_DNA"/>
</dbReference>
<dbReference type="GeneID" id="19334618"/>
<dbReference type="HOGENOM" id="CLU_004184_6_3_1"/>
<proteinExistence type="predicted"/>
<dbReference type="AlphaFoldDB" id="M2YJA9"/>
<name>M2YJA9_PSEFD</name>
<feature type="non-terminal residue" evidence="2">
    <location>
        <position position="90"/>
    </location>
</feature>
<sequence>YEALSYCWGGGNDRMDEISSGGLSGFVVSEHLWRALWRLRLEDHDRLVWIDAVCINQANVDEKNHQISLMRRIFATAFRTIIWIGDLEPD</sequence>
<dbReference type="OrthoDB" id="3647238at2759"/>
<evidence type="ECO:0000313" key="2">
    <source>
        <dbReference type="EMBL" id="EME77810.1"/>
    </source>
</evidence>
<dbReference type="KEGG" id="pfj:MYCFIDRAFT_18256"/>
<reference evidence="2 3" key="1">
    <citation type="journal article" date="2012" name="PLoS Pathog.">
        <title>Diverse lifestyles and strategies of plant pathogenesis encoded in the genomes of eighteen Dothideomycetes fungi.</title>
        <authorList>
            <person name="Ohm R.A."/>
            <person name="Feau N."/>
            <person name="Henrissat B."/>
            <person name="Schoch C.L."/>
            <person name="Horwitz B.A."/>
            <person name="Barry K.W."/>
            <person name="Condon B.J."/>
            <person name="Copeland A.C."/>
            <person name="Dhillon B."/>
            <person name="Glaser F."/>
            <person name="Hesse C.N."/>
            <person name="Kosti I."/>
            <person name="LaButti K."/>
            <person name="Lindquist E.A."/>
            <person name="Lucas S."/>
            <person name="Salamov A.A."/>
            <person name="Bradshaw R.E."/>
            <person name="Ciuffetti L."/>
            <person name="Hamelin R.C."/>
            <person name="Kema G.H.J."/>
            <person name="Lawrence C."/>
            <person name="Scott J.A."/>
            <person name="Spatafora J.W."/>
            <person name="Turgeon B.G."/>
            <person name="de Wit P.J.G.M."/>
            <person name="Zhong S."/>
            <person name="Goodwin S.B."/>
            <person name="Grigoriev I.V."/>
        </authorList>
    </citation>
    <scope>NUCLEOTIDE SEQUENCE [LARGE SCALE GENOMIC DNA]</scope>
    <source>
        <strain evidence="2 3">CIRAD86</strain>
    </source>
</reference>
<organism evidence="2 3">
    <name type="scientific">Pseudocercospora fijiensis (strain CIRAD86)</name>
    <name type="common">Black leaf streak disease fungus</name>
    <name type="synonym">Mycosphaerella fijiensis</name>
    <dbReference type="NCBI Taxonomy" id="383855"/>
    <lineage>
        <taxon>Eukaryota</taxon>
        <taxon>Fungi</taxon>
        <taxon>Dikarya</taxon>
        <taxon>Ascomycota</taxon>
        <taxon>Pezizomycotina</taxon>
        <taxon>Dothideomycetes</taxon>
        <taxon>Dothideomycetidae</taxon>
        <taxon>Mycosphaerellales</taxon>
        <taxon>Mycosphaerellaceae</taxon>
        <taxon>Pseudocercospora</taxon>
    </lineage>
</organism>
<dbReference type="eggNOG" id="ENOG502R0QD">
    <property type="taxonomic scope" value="Eukaryota"/>
</dbReference>
<accession>M2YJA9</accession>
<evidence type="ECO:0000313" key="3">
    <source>
        <dbReference type="Proteomes" id="UP000016932"/>
    </source>
</evidence>
<protein>
    <recommendedName>
        <fullName evidence="1">Heterokaryon incompatibility domain-containing protein</fullName>
    </recommendedName>
</protein>
<dbReference type="STRING" id="383855.M2YJA9"/>
<dbReference type="PANTHER" id="PTHR24148:SF82">
    <property type="entry name" value="HETEROKARYON INCOMPATIBILITY DOMAIN-CONTAINING PROTEIN"/>
    <property type="match status" value="1"/>
</dbReference>
<dbReference type="Pfam" id="PF06985">
    <property type="entry name" value="HET"/>
    <property type="match status" value="1"/>
</dbReference>
<dbReference type="VEuPathDB" id="FungiDB:MYCFIDRAFT_18256"/>
<dbReference type="InterPro" id="IPR010730">
    <property type="entry name" value="HET"/>
</dbReference>
<dbReference type="Proteomes" id="UP000016932">
    <property type="component" value="Unassembled WGS sequence"/>
</dbReference>
<feature type="domain" description="Heterokaryon incompatibility" evidence="1">
    <location>
        <begin position="1"/>
        <end position="86"/>
    </location>
</feature>
<dbReference type="PANTHER" id="PTHR24148">
    <property type="entry name" value="ANKYRIN REPEAT DOMAIN-CONTAINING PROTEIN 39 HOMOLOG-RELATED"/>
    <property type="match status" value="1"/>
</dbReference>
<keyword evidence="3" id="KW-1185">Reference proteome</keyword>
<dbReference type="InterPro" id="IPR052895">
    <property type="entry name" value="HetReg/Transcr_Mod"/>
</dbReference>